<keyword evidence="1" id="KW-0812">Transmembrane</keyword>
<comment type="caution">
    <text evidence="2">The sequence shown here is derived from an EMBL/GenBank/DDBJ whole genome shotgun (WGS) entry which is preliminary data.</text>
</comment>
<feature type="transmembrane region" description="Helical" evidence="1">
    <location>
        <begin position="121"/>
        <end position="139"/>
    </location>
</feature>
<dbReference type="Proteomes" id="UP000005777">
    <property type="component" value="Unassembled WGS sequence"/>
</dbReference>
<feature type="transmembrane region" description="Helical" evidence="1">
    <location>
        <begin position="55"/>
        <end position="73"/>
    </location>
</feature>
<keyword evidence="1" id="KW-0472">Membrane</keyword>
<dbReference type="AlphaFoldDB" id="W5IHM1"/>
<proteinExistence type="predicted"/>
<keyword evidence="3" id="KW-1185">Reference proteome</keyword>
<feature type="transmembrane region" description="Helical" evidence="1">
    <location>
        <begin position="30"/>
        <end position="49"/>
    </location>
</feature>
<accession>W5IHM1</accession>
<feature type="transmembrane region" description="Helical" evidence="1">
    <location>
        <begin position="85"/>
        <end position="101"/>
    </location>
</feature>
<keyword evidence="1" id="KW-1133">Transmembrane helix</keyword>
<name>W5IHM1_SCAIO</name>
<feature type="transmembrane region" description="Helical" evidence="1">
    <location>
        <begin position="199"/>
        <end position="219"/>
    </location>
</feature>
<evidence type="ECO:0008006" key="4">
    <source>
        <dbReference type="Google" id="ProtNLM"/>
    </source>
</evidence>
<evidence type="ECO:0000313" key="3">
    <source>
        <dbReference type="Proteomes" id="UP000005777"/>
    </source>
</evidence>
<protein>
    <recommendedName>
        <fullName evidence="4">Major facilitator superfamily associated domain-containing protein</fullName>
    </recommendedName>
</protein>
<evidence type="ECO:0000313" key="2">
    <source>
        <dbReference type="EMBL" id="EFG26358.2"/>
    </source>
</evidence>
<feature type="transmembrane region" description="Helical" evidence="1">
    <location>
        <begin position="297"/>
        <end position="317"/>
    </location>
</feature>
<sequence length="346" mass="36921">MLLYLPFLLAARFVIAFSLNSQQKTQKTPLPLTAAIGMCLGVLLTILPARGWSKYLLSILGILILCWVTVKLMPRATFTENAPRKRALAGMFFLTAAYYSANELITLTAHDLYNANAAQLGWIQLAGGLGWAVMGLICGMKPATTAKIYRLRAGIGVGAIILSSVAAALMILGPSLVSSHMMISDNIASNIASNISSNMIIFCLIFWALCGLGMGVTYVDTLNIFFEEPLVDDHISIEEIFSASVMVESLSNATFVPLITSLVSIAFQRAASKGSTVPGQANSGHAIIGMGFSSGSFLYGLAWVLIVFLALVAWIYLHQSGPKASVPVNSSGSYASDDWSDSHHSG</sequence>
<organism evidence="2 3">
    <name type="scientific">Scardovia inopinata F0304</name>
    <dbReference type="NCBI Taxonomy" id="641146"/>
    <lineage>
        <taxon>Bacteria</taxon>
        <taxon>Bacillati</taxon>
        <taxon>Actinomycetota</taxon>
        <taxon>Actinomycetes</taxon>
        <taxon>Bifidobacteriales</taxon>
        <taxon>Bifidobacteriaceae</taxon>
        <taxon>Scardovia</taxon>
    </lineage>
</organism>
<dbReference type="HOGENOM" id="CLU_052760_0_0_11"/>
<dbReference type="EMBL" id="ADCX01000013">
    <property type="protein sequence ID" value="EFG26358.2"/>
    <property type="molecule type" value="Genomic_DNA"/>
</dbReference>
<dbReference type="RefSeq" id="WP_070097785.1">
    <property type="nucleotide sequence ID" value="NZ_GG770226.1"/>
</dbReference>
<reference evidence="2 3" key="1">
    <citation type="submission" date="2012-01" db="EMBL/GenBank/DDBJ databases">
        <title>The Genome Sequence of Scardovia inopinata F0304.</title>
        <authorList>
            <consortium name="The Broad Institute Genome Sequencing Platform"/>
            <person name="Earl A."/>
            <person name="Ward D."/>
            <person name="Feldgarden M."/>
            <person name="Gevers D."/>
            <person name="Izard J."/>
            <person name="Baranova O.V."/>
            <person name="Blanton J.M."/>
            <person name="Tanner A.C."/>
            <person name="Dewhirst F.E."/>
            <person name="Young S.K."/>
            <person name="Zeng Q."/>
            <person name="Gargeya S."/>
            <person name="Fitzgerald M."/>
            <person name="Haas B."/>
            <person name="Abouelleil A."/>
            <person name="Alvarado L."/>
            <person name="Arachchi H.M."/>
            <person name="Berlin A."/>
            <person name="Chapman S.B."/>
            <person name="Gearin G."/>
            <person name="Goldberg J."/>
            <person name="Griggs A."/>
            <person name="Gujja S."/>
            <person name="Hansen M."/>
            <person name="Heiman D."/>
            <person name="Howarth C."/>
            <person name="Larimer J."/>
            <person name="Lui A."/>
            <person name="MacDonald P.J."/>
            <person name="McCowen C."/>
            <person name="Montmayeur A."/>
            <person name="Murphy C."/>
            <person name="Neiman D."/>
            <person name="Pearson M."/>
            <person name="Priest M."/>
            <person name="Roberts A."/>
            <person name="Saif S."/>
            <person name="Shea T."/>
            <person name="Sisk P."/>
            <person name="Stolte C."/>
            <person name="Sykes S."/>
            <person name="Wortman J."/>
            <person name="Nusbaum C."/>
            <person name="Birren B."/>
        </authorList>
    </citation>
    <scope>NUCLEOTIDE SEQUENCE [LARGE SCALE GENOMIC DNA]</scope>
    <source>
        <strain evidence="2 3">F0304</strain>
    </source>
</reference>
<gene>
    <name evidence="2" type="ORF">HMPREF9020_01443</name>
</gene>
<dbReference type="eggNOG" id="COG2814">
    <property type="taxonomic scope" value="Bacteria"/>
</dbReference>
<feature type="transmembrane region" description="Helical" evidence="1">
    <location>
        <begin position="151"/>
        <end position="172"/>
    </location>
</feature>
<evidence type="ECO:0000256" key="1">
    <source>
        <dbReference type="SAM" id="Phobius"/>
    </source>
</evidence>